<organism evidence="2">
    <name type="scientific">Polaromonas hydrogenivorans</name>
    <dbReference type="NCBI Taxonomy" id="335476"/>
    <lineage>
        <taxon>Bacteria</taxon>
        <taxon>Pseudomonadati</taxon>
        <taxon>Pseudomonadota</taxon>
        <taxon>Betaproteobacteria</taxon>
        <taxon>Burkholderiales</taxon>
        <taxon>Comamonadaceae</taxon>
        <taxon>Polaromonas</taxon>
    </lineage>
</organism>
<proteinExistence type="predicted"/>
<dbReference type="EMBL" id="CP157675">
    <property type="protein sequence ID" value="XBP68696.1"/>
    <property type="molecule type" value="Genomic_DNA"/>
</dbReference>
<feature type="compositionally biased region" description="Basic and acidic residues" evidence="1">
    <location>
        <begin position="95"/>
        <end position="104"/>
    </location>
</feature>
<feature type="region of interest" description="Disordered" evidence="1">
    <location>
        <begin position="61"/>
        <end position="115"/>
    </location>
</feature>
<accession>A0AAU7LM82</accession>
<evidence type="ECO:0000256" key="1">
    <source>
        <dbReference type="SAM" id="MobiDB-lite"/>
    </source>
</evidence>
<reference evidence="2" key="1">
    <citation type="submission" date="2024-05" db="EMBL/GenBank/DDBJ databases">
        <authorList>
            <person name="Bunk B."/>
            <person name="Swiderski J."/>
            <person name="Sproer C."/>
            <person name="Thiel V."/>
        </authorList>
    </citation>
    <scope>NUCLEOTIDE SEQUENCE</scope>
    <source>
        <strain evidence="2">DSM 17735</strain>
    </source>
</reference>
<feature type="compositionally biased region" description="Basic residues" evidence="1">
    <location>
        <begin position="85"/>
        <end position="94"/>
    </location>
</feature>
<sequence>METCQVPSFPKKHCGVTSLLSIHFIKELSMALLSRSSPSWISSTKIGLMLALLVSQMAVQAAPNKPAPSNPNDASPVIVSTDRVKHPHKHREAKRARAEPEKLATKPQQMVKDLR</sequence>
<dbReference type="RefSeq" id="WP_349276763.1">
    <property type="nucleotide sequence ID" value="NZ_CBCSCU010000011.1"/>
</dbReference>
<dbReference type="AlphaFoldDB" id="A0AAU7LM82"/>
<gene>
    <name evidence="2" type="ORF">ABLV49_12320</name>
</gene>
<protein>
    <submittedName>
        <fullName evidence="2">Uncharacterized protein</fullName>
    </submittedName>
</protein>
<name>A0AAU7LM82_9BURK</name>
<evidence type="ECO:0000313" key="2">
    <source>
        <dbReference type="EMBL" id="XBP68696.1"/>
    </source>
</evidence>